<evidence type="ECO:0000256" key="1">
    <source>
        <dbReference type="SAM" id="Phobius"/>
    </source>
</evidence>
<gene>
    <name evidence="2" type="ORF">ABW05_24145</name>
    <name evidence="3" type="ORF">ABW05_24570</name>
</gene>
<name>A0ABR5G1M3_9MYCO</name>
<sequence>MDLGALAAGRDSCGCWPEIMPYPGQREMFVARRMLALARPSRPNPYTVTIPLWAPKVELWRHDRRRGMVRLGTINNDRILSATRRDRGVAFEIKVDPTREDQWRAQEAMLLSMIVDPPEPGPVRSWFKQIDWRLVVLYLGLSAAVVLPAAIIAAALGLL</sequence>
<evidence type="ECO:0000313" key="3">
    <source>
        <dbReference type="EMBL" id="KLO54164.1"/>
    </source>
</evidence>
<dbReference type="Proteomes" id="UP000036499">
    <property type="component" value="Unassembled WGS sequence"/>
</dbReference>
<keyword evidence="1" id="KW-0812">Transmembrane</keyword>
<proteinExistence type="predicted"/>
<dbReference type="EMBL" id="LDPU01000001">
    <property type="protein sequence ID" value="KLO54164.1"/>
    <property type="molecule type" value="Genomic_DNA"/>
</dbReference>
<organism evidence="2 4">
    <name type="scientific">Mycolicibacterium senegalense</name>
    <dbReference type="NCBI Taxonomy" id="1796"/>
    <lineage>
        <taxon>Bacteria</taxon>
        <taxon>Bacillati</taxon>
        <taxon>Actinomycetota</taxon>
        <taxon>Actinomycetes</taxon>
        <taxon>Mycobacteriales</taxon>
        <taxon>Mycobacteriaceae</taxon>
        <taxon>Mycolicibacterium</taxon>
    </lineage>
</organism>
<keyword evidence="4" id="KW-1185">Reference proteome</keyword>
<evidence type="ECO:0000313" key="4">
    <source>
        <dbReference type="Proteomes" id="UP000036499"/>
    </source>
</evidence>
<protein>
    <submittedName>
        <fullName evidence="2">Uncharacterized protein</fullName>
    </submittedName>
</protein>
<comment type="caution">
    <text evidence="2">The sequence shown here is derived from an EMBL/GenBank/DDBJ whole genome shotgun (WGS) entry which is preliminary data.</text>
</comment>
<feature type="transmembrane region" description="Helical" evidence="1">
    <location>
        <begin position="134"/>
        <end position="158"/>
    </location>
</feature>
<keyword evidence="1" id="KW-0472">Membrane</keyword>
<keyword evidence="1" id="KW-1133">Transmembrane helix</keyword>
<evidence type="ECO:0000313" key="2">
    <source>
        <dbReference type="EMBL" id="KLO54099.1"/>
    </source>
</evidence>
<reference evidence="2 4" key="1">
    <citation type="submission" date="2015-05" db="EMBL/GenBank/DDBJ databases">
        <title>Genome sequence of Mycobacterium senegalense.</title>
        <authorList>
            <person name="Greninger A.L."/>
            <person name="Miller S."/>
        </authorList>
    </citation>
    <scope>NUCLEOTIDE SEQUENCE [LARGE SCALE GENOMIC DNA]</scope>
    <source>
        <strain evidence="2 4">CK2</strain>
    </source>
</reference>
<dbReference type="EMBL" id="LDPU01000001">
    <property type="protein sequence ID" value="KLO54099.1"/>
    <property type="molecule type" value="Genomic_DNA"/>
</dbReference>
<accession>A0ABR5G1M3</accession>